<dbReference type="PANTHER" id="PTHR43265">
    <property type="entry name" value="ESTERASE ESTD"/>
    <property type="match status" value="1"/>
</dbReference>
<organism evidence="2 3">
    <name type="scientific">Maritalea mobilis</name>
    <dbReference type="NCBI Taxonomy" id="483324"/>
    <lineage>
        <taxon>Bacteria</taxon>
        <taxon>Pseudomonadati</taxon>
        <taxon>Pseudomonadota</taxon>
        <taxon>Alphaproteobacteria</taxon>
        <taxon>Hyphomicrobiales</taxon>
        <taxon>Devosiaceae</taxon>
        <taxon>Maritalea</taxon>
    </lineage>
</organism>
<gene>
    <name evidence="2" type="ORF">ATL17_1530</name>
</gene>
<evidence type="ECO:0000313" key="3">
    <source>
        <dbReference type="Proteomes" id="UP000295391"/>
    </source>
</evidence>
<feature type="domain" description="AB hydrolase-1" evidence="1">
    <location>
        <begin position="63"/>
        <end position="298"/>
    </location>
</feature>
<dbReference type="PANTHER" id="PTHR43265:SF1">
    <property type="entry name" value="ESTERASE ESTD"/>
    <property type="match status" value="1"/>
</dbReference>
<dbReference type="Pfam" id="PF12697">
    <property type="entry name" value="Abhydrolase_6"/>
    <property type="match status" value="1"/>
</dbReference>
<dbReference type="InterPro" id="IPR029058">
    <property type="entry name" value="AB_hydrolase_fold"/>
</dbReference>
<dbReference type="GO" id="GO:0052689">
    <property type="term" value="F:carboxylic ester hydrolase activity"/>
    <property type="evidence" value="ECO:0007669"/>
    <property type="project" value="TreeGrafter"/>
</dbReference>
<reference evidence="2 3" key="1">
    <citation type="submission" date="2019-03" db="EMBL/GenBank/DDBJ databases">
        <title>Genomic Encyclopedia of Type Strains, Phase III (KMG-III): the genomes of soil and plant-associated and newly described type strains.</title>
        <authorList>
            <person name="Whitman W."/>
        </authorList>
    </citation>
    <scope>NUCLEOTIDE SEQUENCE [LARGE SCALE GENOMIC DNA]</scope>
    <source>
        <strain evidence="2 3">CGMCC 1.7002</strain>
    </source>
</reference>
<dbReference type="Proteomes" id="UP000295391">
    <property type="component" value="Unassembled WGS sequence"/>
</dbReference>
<dbReference type="AlphaFoldDB" id="A0A4R6VXI4"/>
<dbReference type="SUPFAM" id="SSF53474">
    <property type="entry name" value="alpha/beta-Hydrolases"/>
    <property type="match status" value="1"/>
</dbReference>
<name>A0A4R6VXI4_9HYPH</name>
<dbReference type="Gene3D" id="3.40.50.1820">
    <property type="entry name" value="alpha/beta hydrolase"/>
    <property type="match status" value="1"/>
</dbReference>
<keyword evidence="3" id="KW-1185">Reference proteome</keyword>
<accession>A0A4R6VXI4</accession>
<sequence>MSRRFSLGASALVGIVLVVAAFIFWLPDASYATKPITFTFRGAQISGQVALPHEKQKQETDCLVFVHGDGEMDATALGYFDPYFSQFAERGWCSFAWDKPGIGGSEGDWLNYSMEDRAALVEAAIDALRAETGLQIGRVGLIGFSQAGWVMPKVGVAAKNIDFIVFVSPAVNWMAQSDYMTQLRRSFEADPKDKMADEAKLDTLINEGGRYEDFIALSERSAYISADYFSKARWEFAVRNAHADLSEDVRRLKGVQVLLMLGGQDGQVDAQESAATFKELLPADQLTLHMFDEAGHSMVPVAERKPMSGTDGLWLLGKVMLWGSEAFVDGYWATLNEFIAAQFE</sequence>
<comment type="caution">
    <text evidence="2">The sequence shown here is derived from an EMBL/GenBank/DDBJ whole genome shotgun (WGS) entry which is preliminary data.</text>
</comment>
<dbReference type="InterPro" id="IPR053145">
    <property type="entry name" value="AB_hydrolase_Est10"/>
</dbReference>
<protein>
    <recommendedName>
        <fullName evidence="1">AB hydrolase-1 domain-containing protein</fullName>
    </recommendedName>
</protein>
<dbReference type="EMBL" id="SNYR01000001">
    <property type="protein sequence ID" value="TDQ67514.1"/>
    <property type="molecule type" value="Genomic_DNA"/>
</dbReference>
<proteinExistence type="predicted"/>
<evidence type="ECO:0000259" key="1">
    <source>
        <dbReference type="Pfam" id="PF12697"/>
    </source>
</evidence>
<evidence type="ECO:0000313" key="2">
    <source>
        <dbReference type="EMBL" id="TDQ67514.1"/>
    </source>
</evidence>
<dbReference type="InterPro" id="IPR000073">
    <property type="entry name" value="AB_hydrolase_1"/>
</dbReference>